<dbReference type="InterPro" id="IPR011055">
    <property type="entry name" value="Dup_hybrid_motif"/>
</dbReference>
<dbReference type="CDD" id="cd12797">
    <property type="entry name" value="M23_peptidase"/>
    <property type="match status" value="1"/>
</dbReference>
<keyword evidence="2" id="KW-0732">Signal</keyword>
<evidence type="ECO:0000313" key="4">
    <source>
        <dbReference type="EMBL" id="GAA3832031.1"/>
    </source>
</evidence>
<protein>
    <recommendedName>
        <fullName evidence="3">M23ase beta-sheet core domain-containing protein</fullName>
    </recommendedName>
</protein>
<organism evidence="4 5">
    <name type="scientific">Nocardioides panacisoli</name>
    <dbReference type="NCBI Taxonomy" id="627624"/>
    <lineage>
        <taxon>Bacteria</taxon>
        <taxon>Bacillati</taxon>
        <taxon>Actinomycetota</taxon>
        <taxon>Actinomycetes</taxon>
        <taxon>Propionibacteriales</taxon>
        <taxon>Nocardioidaceae</taxon>
        <taxon>Nocardioides</taxon>
    </lineage>
</organism>
<dbReference type="InterPro" id="IPR016047">
    <property type="entry name" value="M23ase_b-sheet_dom"/>
</dbReference>
<evidence type="ECO:0000259" key="3">
    <source>
        <dbReference type="Pfam" id="PF01551"/>
    </source>
</evidence>
<feature type="chain" id="PRO_5046611242" description="M23ase beta-sheet core domain-containing protein" evidence="2">
    <location>
        <begin position="24"/>
        <end position="241"/>
    </location>
</feature>
<proteinExistence type="predicted"/>
<dbReference type="SUPFAM" id="SSF51261">
    <property type="entry name" value="Duplicated hybrid motif"/>
    <property type="match status" value="1"/>
</dbReference>
<dbReference type="PANTHER" id="PTHR21666:SF294">
    <property type="entry name" value="PEPTIDASE M23"/>
    <property type="match status" value="1"/>
</dbReference>
<dbReference type="PANTHER" id="PTHR21666">
    <property type="entry name" value="PEPTIDASE-RELATED"/>
    <property type="match status" value="1"/>
</dbReference>
<dbReference type="Pfam" id="PF01551">
    <property type="entry name" value="Peptidase_M23"/>
    <property type="match status" value="1"/>
</dbReference>
<feature type="domain" description="M23ase beta-sheet core" evidence="3">
    <location>
        <begin position="130"/>
        <end position="220"/>
    </location>
</feature>
<comment type="caution">
    <text evidence="4">The sequence shown here is derived from an EMBL/GenBank/DDBJ whole genome shotgun (WGS) entry which is preliminary data.</text>
</comment>
<reference evidence="5" key="1">
    <citation type="journal article" date="2019" name="Int. J. Syst. Evol. Microbiol.">
        <title>The Global Catalogue of Microorganisms (GCM) 10K type strain sequencing project: providing services to taxonomists for standard genome sequencing and annotation.</title>
        <authorList>
            <consortium name="The Broad Institute Genomics Platform"/>
            <consortium name="The Broad Institute Genome Sequencing Center for Infectious Disease"/>
            <person name="Wu L."/>
            <person name="Ma J."/>
        </authorList>
    </citation>
    <scope>NUCLEOTIDE SEQUENCE [LARGE SCALE GENOMIC DNA]</scope>
    <source>
        <strain evidence="5">JCM 16953</strain>
    </source>
</reference>
<feature type="signal peptide" evidence="2">
    <location>
        <begin position="1"/>
        <end position="23"/>
    </location>
</feature>
<feature type="compositionally biased region" description="Low complexity" evidence="1">
    <location>
        <begin position="55"/>
        <end position="81"/>
    </location>
</feature>
<accession>A0ABP7J0V0</accession>
<keyword evidence="5" id="KW-1185">Reference proteome</keyword>
<feature type="region of interest" description="Disordered" evidence="1">
    <location>
        <begin position="17"/>
        <end position="83"/>
    </location>
</feature>
<dbReference type="Proteomes" id="UP001501821">
    <property type="component" value="Unassembled WGS sequence"/>
</dbReference>
<gene>
    <name evidence="4" type="ORF">GCM10022242_36550</name>
</gene>
<evidence type="ECO:0000256" key="2">
    <source>
        <dbReference type="SAM" id="SignalP"/>
    </source>
</evidence>
<dbReference type="InterPro" id="IPR050570">
    <property type="entry name" value="Cell_wall_metabolism_enzyme"/>
</dbReference>
<dbReference type="EMBL" id="BAABAH010000017">
    <property type="protein sequence ID" value="GAA3832031.1"/>
    <property type="molecule type" value="Genomic_DNA"/>
</dbReference>
<name>A0ABP7J0V0_9ACTN</name>
<dbReference type="RefSeq" id="WP_344778171.1">
    <property type="nucleotide sequence ID" value="NZ_BAABAH010000017.1"/>
</dbReference>
<evidence type="ECO:0000313" key="5">
    <source>
        <dbReference type="Proteomes" id="UP001501821"/>
    </source>
</evidence>
<feature type="compositionally biased region" description="Polar residues" evidence="1">
    <location>
        <begin position="35"/>
        <end position="44"/>
    </location>
</feature>
<dbReference type="PROSITE" id="PS51257">
    <property type="entry name" value="PROKAR_LIPOPROTEIN"/>
    <property type="match status" value="1"/>
</dbReference>
<sequence length="241" mass="24949">MIGRAVVAAAAATLLTACSGTSAPDAPEAGRALGRTSSSPRTDQPSGRPSPSPSPSASASASGSGSRSTTAPRASRTTQPADPRWRFYTDDHHWYRSPWFAGRHQVMVPFGCTAAPYYDADPACPDGHGKHHGIDVAMPCGTALLAARPATVLDHSALGSAYGVDPVLLRVGDQDVVIGHTVHVFVQPGDRLAAGERFALAGDSGAPDGCHLHFEVRPEGGDYTDAVDPRPLLRLTVAGAP</sequence>
<evidence type="ECO:0000256" key="1">
    <source>
        <dbReference type="SAM" id="MobiDB-lite"/>
    </source>
</evidence>
<dbReference type="Gene3D" id="2.70.70.10">
    <property type="entry name" value="Glucose Permease (Domain IIA)"/>
    <property type="match status" value="1"/>
</dbReference>